<keyword evidence="2" id="KW-1185">Reference proteome</keyword>
<accession>A0A3N4HQC8</accession>
<protein>
    <submittedName>
        <fullName evidence="1">Uncharacterized protein</fullName>
    </submittedName>
</protein>
<organism evidence="1 2">
    <name type="scientific">Ascobolus immersus RN42</name>
    <dbReference type="NCBI Taxonomy" id="1160509"/>
    <lineage>
        <taxon>Eukaryota</taxon>
        <taxon>Fungi</taxon>
        <taxon>Dikarya</taxon>
        <taxon>Ascomycota</taxon>
        <taxon>Pezizomycotina</taxon>
        <taxon>Pezizomycetes</taxon>
        <taxon>Pezizales</taxon>
        <taxon>Ascobolaceae</taxon>
        <taxon>Ascobolus</taxon>
    </lineage>
</organism>
<reference evidence="1 2" key="1">
    <citation type="journal article" date="2018" name="Nat. Ecol. Evol.">
        <title>Pezizomycetes genomes reveal the molecular basis of ectomycorrhizal truffle lifestyle.</title>
        <authorList>
            <person name="Murat C."/>
            <person name="Payen T."/>
            <person name="Noel B."/>
            <person name="Kuo A."/>
            <person name="Morin E."/>
            <person name="Chen J."/>
            <person name="Kohler A."/>
            <person name="Krizsan K."/>
            <person name="Balestrini R."/>
            <person name="Da Silva C."/>
            <person name="Montanini B."/>
            <person name="Hainaut M."/>
            <person name="Levati E."/>
            <person name="Barry K.W."/>
            <person name="Belfiori B."/>
            <person name="Cichocki N."/>
            <person name="Clum A."/>
            <person name="Dockter R.B."/>
            <person name="Fauchery L."/>
            <person name="Guy J."/>
            <person name="Iotti M."/>
            <person name="Le Tacon F."/>
            <person name="Lindquist E.A."/>
            <person name="Lipzen A."/>
            <person name="Malagnac F."/>
            <person name="Mello A."/>
            <person name="Molinier V."/>
            <person name="Miyauchi S."/>
            <person name="Poulain J."/>
            <person name="Riccioni C."/>
            <person name="Rubini A."/>
            <person name="Sitrit Y."/>
            <person name="Splivallo R."/>
            <person name="Traeger S."/>
            <person name="Wang M."/>
            <person name="Zifcakova L."/>
            <person name="Wipf D."/>
            <person name="Zambonelli A."/>
            <person name="Paolocci F."/>
            <person name="Nowrousian M."/>
            <person name="Ottonello S."/>
            <person name="Baldrian P."/>
            <person name="Spatafora J.W."/>
            <person name="Henrissat B."/>
            <person name="Nagy L.G."/>
            <person name="Aury J.M."/>
            <person name="Wincker P."/>
            <person name="Grigoriev I.V."/>
            <person name="Bonfante P."/>
            <person name="Martin F.M."/>
        </authorList>
    </citation>
    <scope>NUCLEOTIDE SEQUENCE [LARGE SCALE GENOMIC DNA]</scope>
    <source>
        <strain evidence="1 2">RN42</strain>
    </source>
</reference>
<dbReference type="AlphaFoldDB" id="A0A3N4HQC8"/>
<evidence type="ECO:0000313" key="2">
    <source>
        <dbReference type="Proteomes" id="UP000275078"/>
    </source>
</evidence>
<gene>
    <name evidence="1" type="ORF">BJ508DRAFT_331624</name>
</gene>
<evidence type="ECO:0000313" key="1">
    <source>
        <dbReference type="EMBL" id="RPA75919.1"/>
    </source>
</evidence>
<dbReference type="EMBL" id="ML119754">
    <property type="protein sequence ID" value="RPA75919.1"/>
    <property type="molecule type" value="Genomic_DNA"/>
</dbReference>
<proteinExistence type="predicted"/>
<dbReference type="Proteomes" id="UP000275078">
    <property type="component" value="Unassembled WGS sequence"/>
</dbReference>
<name>A0A3N4HQC8_ASCIM</name>
<sequence length="338" mass="38707">MANFLDLPLELHLEILKHHVKNIYDLETLRCRSTGYGCTYPALIRLSIAAYLAIIFALFPSKYNERLGWSTATSQRAIQVGEEYAIQAAWGMKDTFVVMAVEAVMYNDESPSVRRSLRAWHCEPRNKPCHCPTPLSESLYSRISRVFEEVVETVEYAGGSHRSGDDAKRMFWKVVIQVWENDERYPVRRKDVGYEADRFRLSIYIPTLSITALLSPESVDVPWERAMMEMKGSPDLETAIREVSDLKGVEALLPLQDEAFSLDSAKYTRIAELRNDDRMEAFLAKLRSQPQVSPEEFLQTYRRGEASLRTVAVCTWNGVPQHFVSVEPIMQTALNKDK</sequence>